<name>A0ABM7VLN4_9BACT</name>
<protein>
    <submittedName>
        <fullName evidence="1">Uncharacterized protein</fullName>
    </submittedName>
</protein>
<geneLocation type="plasmid" evidence="1 2">
    <name>pPP4</name>
</geneLocation>
<organism evidence="1 2">
    <name type="scientific">Persicobacter psychrovividus</name>
    <dbReference type="NCBI Taxonomy" id="387638"/>
    <lineage>
        <taxon>Bacteria</taxon>
        <taxon>Pseudomonadati</taxon>
        <taxon>Bacteroidota</taxon>
        <taxon>Cytophagia</taxon>
        <taxon>Cytophagales</taxon>
        <taxon>Persicobacteraceae</taxon>
        <taxon>Persicobacter</taxon>
    </lineage>
</organism>
<proteinExistence type="predicted"/>
<keyword evidence="2" id="KW-1185">Reference proteome</keyword>
<evidence type="ECO:0000313" key="1">
    <source>
        <dbReference type="EMBL" id="BDD01908.1"/>
    </source>
</evidence>
<keyword evidence="1" id="KW-0614">Plasmid</keyword>
<evidence type="ECO:0000313" key="2">
    <source>
        <dbReference type="Proteomes" id="UP001354989"/>
    </source>
</evidence>
<gene>
    <name evidence="1" type="ORF">PEPS_41880</name>
</gene>
<dbReference type="Proteomes" id="UP001354989">
    <property type="component" value="Plasmid pPP4"/>
</dbReference>
<reference evidence="1 2" key="1">
    <citation type="submission" date="2021-12" db="EMBL/GenBank/DDBJ databases">
        <title>Genome sequencing of bacteria with rrn-lacking chromosome and rrn-plasmid.</title>
        <authorList>
            <person name="Anda M."/>
            <person name="Iwasaki W."/>
        </authorList>
    </citation>
    <scope>NUCLEOTIDE SEQUENCE [LARGE SCALE GENOMIC DNA]</scope>
    <source>
        <strain evidence="1 2">NBRC 101262</strain>
        <plasmid evidence="1 2">pPP4</plasmid>
    </source>
</reference>
<dbReference type="EMBL" id="AP025296">
    <property type="protein sequence ID" value="BDD01908.1"/>
    <property type="molecule type" value="Genomic_DNA"/>
</dbReference>
<accession>A0ABM7VLN4</accession>
<sequence>MALSAERSLADYNSNIEKVMNFKWMQNHNWATSFPRKHWISKANCHETESRDR</sequence>